<dbReference type="Proteomes" id="UP000315400">
    <property type="component" value="Unassembled WGS sequence"/>
</dbReference>
<evidence type="ECO:0000313" key="1">
    <source>
        <dbReference type="EMBL" id="TQE92688.1"/>
    </source>
</evidence>
<comment type="caution">
    <text evidence="1">The sequence shown here is derived from an EMBL/GenBank/DDBJ whole genome shotgun (WGS) entry which is preliminary data.</text>
</comment>
<dbReference type="AlphaFoldDB" id="A0A540V7I9"/>
<organism evidence="1 2">
    <name type="scientific">Spiribacter salinus</name>
    <dbReference type="NCBI Taxonomy" id="1335746"/>
    <lineage>
        <taxon>Bacteria</taxon>
        <taxon>Pseudomonadati</taxon>
        <taxon>Pseudomonadota</taxon>
        <taxon>Gammaproteobacteria</taxon>
        <taxon>Chromatiales</taxon>
        <taxon>Ectothiorhodospiraceae</taxon>
        <taxon>Spiribacter</taxon>
    </lineage>
</organism>
<dbReference type="InterPro" id="IPR006944">
    <property type="entry name" value="Phage/GTA_portal"/>
</dbReference>
<proteinExistence type="predicted"/>
<dbReference type="Pfam" id="PF04860">
    <property type="entry name" value="Phage_portal"/>
    <property type="match status" value="1"/>
</dbReference>
<gene>
    <name evidence="1" type="ORF">FKY71_19415</name>
</gene>
<protein>
    <submittedName>
        <fullName evidence="1">Phage portal protein</fullName>
    </submittedName>
</protein>
<accession>A0A540V7I9</accession>
<sequence length="272" mass="30668">MFDWNARAQVVPTTTLSTGSVFGIFDRGRPTERSARNSLRGTFEACVRTRASLFAQIATPDMEGDGFVVERLAGDTYEPVEEDHPWRQLIKRPSPYRTAYDVWYWMAMATDLMGSAHAILDGMPTDPRMQEVYPAWGRLQPKPSADGGVSGYVFHRRDGIDIDVEADEVVELRRVDPTTPYESQGLIETLARYISADLEAQRYLAQSFAEGRPPLMQITSDEDISPDTAQQFGEAFRRRFMEGNEVPVMTHGMRAESLSIEPEAFQMLETQG</sequence>
<reference evidence="1 2" key="1">
    <citation type="submission" date="2019-06" db="EMBL/GenBank/DDBJ databases">
        <title>Metagenome assembled Genome of Spiribacter salinus SL48-SHIP from the microbial mat of Salt Lake 48 (Novosibirsk region, Russia).</title>
        <authorList>
            <person name="Shipova A."/>
            <person name="Rozanov A.S."/>
            <person name="Bryanskaya A.V."/>
            <person name="Peltek S.E."/>
        </authorList>
    </citation>
    <scope>NUCLEOTIDE SEQUENCE [LARGE SCALE GENOMIC DNA]</scope>
    <source>
        <strain evidence="1">SL48-SHIP-2</strain>
    </source>
</reference>
<evidence type="ECO:0000313" key="2">
    <source>
        <dbReference type="Proteomes" id="UP000315400"/>
    </source>
</evidence>
<dbReference type="EMBL" id="VIFK01000602">
    <property type="protein sequence ID" value="TQE92688.1"/>
    <property type="molecule type" value="Genomic_DNA"/>
</dbReference>
<feature type="non-terminal residue" evidence="1">
    <location>
        <position position="272"/>
    </location>
</feature>
<name>A0A540V7I9_9GAMM</name>